<reference evidence="2" key="1">
    <citation type="journal article" date="2020" name="Stud. Mycol.">
        <title>101 Dothideomycetes genomes: a test case for predicting lifestyles and emergence of pathogens.</title>
        <authorList>
            <person name="Haridas S."/>
            <person name="Albert R."/>
            <person name="Binder M."/>
            <person name="Bloem J."/>
            <person name="Labutti K."/>
            <person name="Salamov A."/>
            <person name="Andreopoulos B."/>
            <person name="Baker S."/>
            <person name="Barry K."/>
            <person name="Bills G."/>
            <person name="Bluhm B."/>
            <person name="Cannon C."/>
            <person name="Castanera R."/>
            <person name="Culley D."/>
            <person name="Daum C."/>
            <person name="Ezra D."/>
            <person name="Gonzalez J."/>
            <person name="Henrissat B."/>
            <person name="Kuo A."/>
            <person name="Liang C."/>
            <person name="Lipzen A."/>
            <person name="Lutzoni F."/>
            <person name="Magnuson J."/>
            <person name="Mondo S."/>
            <person name="Nolan M."/>
            <person name="Ohm R."/>
            <person name="Pangilinan J."/>
            <person name="Park H.-J."/>
            <person name="Ramirez L."/>
            <person name="Alfaro M."/>
            <person name="Sun H."/>
            <person name="Tritt A."/>
            <person name="Yoshinaga Y."/>
            <person name="Zwiers L.-H."/>
            <person name="Turgeon B."/>
            <person name="Goodwin S."/>
            <person name="Spatafora J."/>
            <person name="Crous P."/>
            <person name="Grigoriev I."/>
        </authorList>
    </citation>
    <scope>NUCLEOTIDE SEQUENCE</scope>
    <source>
        <strain evidence="2">CBS 122367</strain>
    </source>
</reference>
<keyword evidence="1" id="KW-1133">Transmembrane helix</keyword>
<feature type="transmembrane region" description="Helical" evidence="1">
    <location>
        <begin position="110"/>
        <end position="129"/>
    </location>
</feature>
<dbReference type="EMBL" id="MU005589">
    <property type="protein sequence ID" value="KAF2681947.1"/>
    <property type="molecule type" value="Genomic_DNA"/>
</dbReference>
<evidence type="ECO:0000313" key="2">
    <source>
        <dbReference type="EMBL" id="KAF2681947.1"/>
    </source>
</evidence>
<evidence type="ECO:0000313" key="3">
    <source>
        <dbReference type="Proteomes" id="UP000799291"/>
    </source>
</evidence>
<evidence type="ECO:0000256" key="1">
    <source>
        <dbReference type="SAM" id="Phobius"/>
    </source>
</evidence>
<keyword evidence="1" id="KW-0812">Transmembrane</keyword>
<organism evidence="2 3">
    <name type="scientific">Lentithecium fluviatile CBS 122367</name>
    <dbReference type="NCBI Taxonomy" id="1168545"/>
    <lineage>
        <taxon>Eukaryota</taxon>
        <taxon>Fungi</taxon>
        <taxon>Dikarya</taxon>
        <taxon>Ascomycota</taxon>
        <taxon>Pezizomycotina</taxon>
        <taxon>Dothideomycetes</taxon>
        <taxon>Pleosporomycetidae</taxon>
        <taxon>Pleosporales</taxon>
        <taxon>Massarineae</taxon>
        <taxon>Lentitheciaceae</taxon>
        <taxon>Lentithecium</taxon>
    </lineage>
</organism>
<keyword evidence="3" id="KW-1185">Reference proteome</keyword>
<sequence>MRRCGWGVRGDRRPPLSSVAGFARGDDAGGRGGDPVDNAIALAAMAYVDVRMRLHLNRELMPRRRARSNRVVVSARARQRENTLFFLVLEIRRLGIAVMLSMRESRIWRCWLGLLSISIAFLSLSWPLWVSVGLDWRRQG</sequence>
<name>A0A6G1IUM2_9PLEO</name>
<protein>
    <submittedName>
        <fullName evidence="2">Uncharacterized protein</fullName>
    </submittedName>
</protein>
<accession>A0A6G1IUM2</accession>
<dbReference type="Proteomes" id="UP000799291">
    <property type="component" value="Unassembled WGS sequence"/>
</dbReference>
<keyword evidence="1" id="KW-0472">Membrane</keyword>
<dbReference type="AlphaFoldDB" id="A0A6G1IUM2"/>
<proteinExistence type="predicted"/>
<gene>
    <name evidence="2" type="ORF">K458DRAFT_75636</name>
</gene>